<dbReference type="EMBL" id="CAWUPB010001116">
    <property type="protein sequence ID" value="CAK7338322.1"/>
    <property type="molecule type" value="Genomic_DNA"/>
</dbReference>
<comment type="caution">
    <text evidence="1">The sequence shown here is derived from an EMBL/GenBank/DDBJ whole genome shotgun (WGS) entry which is preliminary data.</text>
</comment>
<dbReference type="Proteomes" id="UP001314170">
    <property type="component" value="Unassembled WGS sequence"/>
</dbReference>
<keyword evidence="2" id="KW-1185">Reference proteome</keyword>
<organism evidence="1 2">
    <name type="scientific">Dovyalis caffra</name>
    <dbReference type="NCBI Taxonomy" id="77055"/>
    <lineage>
        <taxon>Eukaryota</taxon>
        <taxon>Viridiplantae</taxon>
        <taxon>Streptophyta</taxon>
        <taxon>Embryophyta</taxon>
        <taxon>Tracheophyta</taxon>
        <taxon>Spermatophyta</taxon>
        <taxon>Magnoliopsida</taxon>
        <taxon>eudicotyledons</taxon>
        <taxon>Gunneridae</taxon>
        <taxon>Pentapetalae</taxon>
        <taxon>rosids</taxon>
        <taxon>fabids</taxon>
        <taxon>Malpighiales</taxon>
        <taxon>Salicaceae</taxon>
        <taxon>Flacourtieae</taxon>
        <taxon>Dovyalis</taxon>
    </lineage>
</organism>
<proteinExistence type="predicted"/>
<gene>
    <name evidence="1" type="ORF">DCAF_LOCUS13367</name>
</gene>
<evidence type="ECO:0000313" key="1">
    <source>
        <dbReference type="EMBL" id="CAK7338322.1"/>
    </source>
</evidence>
<protein>
    <submittedName>
        <fullName evidence="1">Uncharacterized protein</fullName>
    </submittedName>
</protein>
<dbReference type="AlphaFoldDB" id="A0AAV1RS52"/>
<accession>A0AAV1RS52</accession>
<name>A0AAV1RS52_9ROSI</name>
<evidence type="ECO:0000313" key="2">
    <source>
        <dbReference type="Proteomes" id="UP001314170"/>
    </source>
</evidence>
<sequence>MAIEEYCREELEPYPELWNHDRNDLASEVKEIGVHVIVEKPHSSKFDMSEIAKEEYCGEELELYPEIWNDNKNDLASEVKEIGVHVIVEKPYSSEESNGSGSGIMTLTSYKEQHLLPMLERGMRLIAKVEEI</sequence>
<reference evidence="1 2" key="1">
    <citation type="submission" date="2024-01" db="EMBL/GenBank/DDBJ databases">
        <authorList>
            <person name="Waweru B."/>
        </authorList>
    </citation>
    <scope>NUCLEOTIDE SEQUENCE [LARGE SCALE GENOMIC DNA]</scope>
</reference>